<keyword evidence="2" id="KW-1185">Reference proteome</keyword>
<dbReference type="EMBL" id="JAJJMB010012638">
    <property type="protein sequence ID" value="KAI3874989.1"/>
    <property type="molecule type" value="Genomic_DNA"/>
</dbReference>
<dbReference type="AlphaFoldDB" id="A0AAD4S928"/>
<proteinExistence type="predicted"/>
<organism evidence="1 2">
    <name type="scientific">Papaver atlanticum</name>
    <dbReference type="NCBI Taxonomy" id="357466"/>
    <lineage>
        <taxon>Eukaryota</taxon>
        <taxon>Viridiplantae</taxon>
        <taxon>Streptophyta</taxon>
        <taxon>Embryophyta</taxon>
        <taxon>Tracheophyta</taxon>
        <taxon>Spermatophyta</taxon>
        <taxon>Magnoliopsida</taxon>
        <taxon>Ranunculales</taxon>
        <taxon>Papaveraceae</taxon>
        <taxon>Papaveroideae</taxon>
        <taxon>Papaver</taxon>
    </lineage>
</organism>
<sequence length="146" mass="16845">MFFSSIYRLCAYRNNNFQINVGSLVVVIEGPYSSVVERQSCKLEITAPRLLLHQIISCISRSHYTLLSNGIHQLLQVQPYNLSRMQKKIKEMTELVKNYPVFDPENESVQDIMDARIKKEDSALRLKFKPIASTFKIKLEGHGEIL</sequence>
<evidence type="ECO:0000313" key="2">
    <source>
        <dbReference type="Proteomes" id="UP001202328"/>
    </source>
</evidence>
<accession>A0AAD4S928</accession>
<protein>
    <submittedName>
        <fullName evidence="1">Uncharacterized protein</fullName>
    </submittedName>
</protein>
<gene>
    <name evidence="1" type="ORF">MKW98_019562</name>
</gene>
<evidence type="ECO:0000313" key="1">
    <source>
        <dbReference type="EMBL" id="KAI3874989.1"/>
    </source>
</evidence>
<reference evidence="1" key="1">
    <citation type="submission" date="2022-04" db="EMBL/GenBank/DDBJ databases">
        <title>A functionally conserved STORR gene fusion in Papaver species that diverged 16.8 million years ago.</title>
        <authorList>
            <person name="Catania T."/>
        </authorList>
    </citation>
    <scope>NUCLEOTIDE SEQUENCE</scope>
    <source>
        <strain evidence="1">S-188037</strain>
    </source>
</reference>
<comment type="caution">
    <text evidence="1">The sequence shown here is derived from an EMBL/GenBank/DDBJ whole genome shotgun (WGS) entry which is preliminary data.</text>
</comment>
<name>A0AAD4S928_9MAGN</name>
<dbReference type="Proteomes" id="UP001202328">
    <property type="component" value="Unassembled WGS sequence"/>
</dbReference>